<keyword evidence="2" id="KW-1185">Reference proteome</keyword>
<dbReference type="EMBL" id="LXSU01000139">
    <property type="protein sequence ID" value="OCX42307.1"/>
    <property type="molecule type" value="Genomic_DNA"/>
</dbReference>
<dbReference type="AlphaFoldDB" id="A0A6M8N0R1"/>
<sequence>MLDSCYLDLEKREREADTLAKELMHDESMSGKNLFYLKDLIEDFITDLECKMEDWEFSTSLGTYKEEDINFKIWDLISKVKETQKTLNTIKV</sequence>
<evidence type="ECO:0000313" key="1">
    <source>
        <dbReference type="EMBL" id="OCX42307.1"/>
    </source>
</evidence>
<evidence type="ECO:0000313" key="2">
    <source>
        <dbReference type="Proteomes" id="UP000094873"/>
    </source>
</evidence>
<gene>
    <name evidence="1" type="ORF">A7X81_03715</name>
</gene>
<organism evidence="1 2">
    <name type="scientific">Campylobacter ornithocola</name>
    <dbReference type="NCBI Taxonomy" id="1848766"/>
    <lineage>
        <taxon>Bacteria</taxon>
        <taxon>Pseudomonadati</taxon>
        <taxon>Campylobacterota</taxon>
        <taxon>Epsilonproteobacteria</taxon>
        <taxon>Campylobacterales</taxon>
        <taxon>Campylobacteraceae</taxon>
        <taxon>Campylobacter</taxon>
    </lineage>
</organism>
<dbReference type="Proteomes" id="UP000094873">
    <property type="component" value="Unassembled WGS sequence"/>
</dbReference>
<proteinExistence type="predicted"/>
<reference evidence="1 2" key="1">
    <citation type="submission" date="2016-05" db="EMBL/GenBank/DDBJ databases">
        <authorList>
            <person name="Caceres A."/>
            <person name="Munoz I."/>
            <person name="Iraola G."/>
            <person name="Diaz-Viraque F."/>
            <person name="Greif G."/>
            <person name="Collado L."/>
        </authorList>
    </citation>
    <scope>NUCLEOTIDE SEQUENCE [LARGE SCALE GENOMIC DNA]</scope>
    <source>
        <strain evidence="1 2">WBE38</strain>
    </source>
</reference>
<dbReference type="OrthoDB" id="5358779at2"/>
<name>A0A6M8N0R1_9BACT</name>
<comment type="caution">
    <text evidence="1">The sequence shown here is derived from an EMBL/GenBank/DDBJ whole genome shotgun (WGS) entry which is preliminary data.</text>
</comment>
<dbReference type="RefSeq" id="WP_066008560.1">
    <property type="nucleotide sequence ID" value="NZ_CP053848.1"/>
</dbReference>
<protein>
    <submittedName>
        <fullName evidence="1">Uncharacterized protein</fullName>
    </submittedName>
</protein>
<accession>A0A6M8N0R1</accession>